<dbReference type="Proteomes" id="UP000650467">
    <property type="component" value="Unassembled WGS sequence"/>
</dbReference>
<dbReference type="SMART" id="SM00220">
    <property type="entry name" value="S_TKc"/>
    <property type="match status" value="1"/>
</dbReference>
<feature type="region of interest" description="Disordered" evidence="1">
    <location>
        <begin position="722"/>
        <end position="746"/>
    </location>
</feature>
<feature type="compositionally biased region" description="Polar residues" evidence="1">
    <location>
        <begin position="1214"/>
        <end position="1224"/>
    </location>
</feature>
<evidence type="ECO:0000259" key="3">
    <source>
        <dbReference type="PROSITE" id="PS50011"/>
    </source>
</evidence>
<dbReference type="OrthoDB" id="4062651at2759"/>
<dbReference type="InterPro" id="IPR051681">
    <property type="entry name" value="Ser/Thr_Kinases-Pseudokinases"/>
</dbReference>
<name>A0A835WFI0_CHLIN</name>
<dbReference type="InterPro" id="IPR008271">
    <property type="entry name" value="Ser/Thr_kinase_AS"/>
</dbReference>
<evidence type="ECO:0000256" key="1">
    <source>
        <dbReference type="SAM" id="MobiDB-lite"/>
    </source>
</evidence>
<feature type="region of interest" description="Disordered" evidence="1">
    <location>
        <begin position="791"/>
        <end position="810"/>
    </location>
</feature>
<feature type="domain" description="Protein kinase" evidence="3">
    <location>
        <begin position="1337"/>
        <end position="1649"/>
    </location>
</feature>
<accession>A0A835WFI0</accession>
<dbReference type="FunFam" id="1.10.510.10:FF:001308">
    <property type="entry name" value="Predicted protein"/>
    <property type="match status" value="1"/>
</dbReference>
<keyword evidence="2" id="KW-0732">Signal</keyword>
<dbReference type="EMBL" id="JAEHOC010000001">
    <property type="protein sequence ID" value="KAG2446281.1"/>
    <property type="molecule type" value="Genomic_DNA"/>
</dbReference>
<gene>
    <name evidence="4" type="ORF">HXX76_000870</name>
</gene>
<feature type="compositionally biased region" description="Pro residues" evidence="1">
    <location>
        <begin position="64"/>
        <end position="75"/>
    </location>
</feature>
<evidence type="ECO:0000313" key="4">
    <source>
        <dbReference type="EMBL" id="KAG2446281.1"/>
    </source>
</evidence>
<feature type="compositionally biased region" description="Pro residues" evidence="1">
    <location>
        <begin position="526"/>
        <end position="537"/>
    </location>
</feature>
<feature type="region of interest" description="Disordered" evidence="1">
    <location>
        <begin position="61"/>
        <end position="136"/>
    </location>
</feature>
<evidence type="ECO:0000256" key="2">
    <source>
        <dbReference type="SAM" id="SignalP"/>
    </source>
</evidence>
<feature type="compositionally biased region" description="Low complexity" evidence="1">
    <location>
        <begin position="1080"/>
        <end position="1092"/>
    </location>
</feature>
<dbReference type="PROSITE" id="PS00108">
    <property type="entry name" value="PROTEIN_KINASE_ST"/>
    <property type="match status" value="1"/>
</dbReference>
<dbReference type="PROSITE" id="PS50011">
    <property type="entry name" value="PROTEIN_KINASE_DOM"/>
    <property type="match status" value="1"/>
</dbReference>
<dbReference type="InterPro" id="IPR000719">
    <property type="entry name" value="Prot_kinase_dom"/>
</dbReference>
<organism evidence="4 5">
    <name type="scientific">Chlamydomonas incerta</name>
    <dbReference type="NCBI Taxonomy" id="51695"/>
    <lineage>
        <taxon>Eukaryota</taxon>
        <taxon>Viridiplantae</taxon>
        <taxon>Chlorophyta</taxon>
        <taxon>core chlorophytes</taxon>
        <taxon>Chlorophyceae</taxon>
        <taxon>CS clade</taxon>
        <taxon>Chlamydomonadales</taxon>
        <taxon>Chlamydomonadaceae</taxon>
        <taxon>Chlamydomonas</taxon>
    </lineage>
</organism>
<feature type="compositionally biased region" description="Polar residues" evidence="1">
    <location>
        <begin position="1307"/>
        <end position="1317"/>
    </location>
</feature>
<dbReference type="PANTHER" id="PTHR44329:SF214">
    <property type="entry name" value="PROTEIN KINASE DOMAIN-CONTAINING PROTEIN"/>
    <property type="match status" value="1"/>
</dbReference>
<feature type="region of interest" description="Disordered" evidence="1">
    <location>
        <begin position="1293"/>
        <end position="1326"/>
    </location>
</feature>
<comment type="caution">
    <text evidence="4">The sequence shown here is derived from an EMBL/GenBank/DDBJ whole genome shotgun (WGS) entry which is preliminary data.</text>
</comment>
<dbReference type="GO" id="GO:0005524">
    <property type="term" value="F:ATP binding"/>
    <property type="evidence" value="ECO:0007669"/>
    <property type="project" value="InterPro"/>
</dbReference>
<dbReference type="InterPro" id="IPR001245">
    <property type="entry name" value="Ser-Thr/Tyr_kinase_cat_dom"/>
</dbReference>
<dbReference type="GO" id="GO:0004674">
    <property type="term" value="F:protein serine/threonine kinase activity"/>
    <property type="evidence" value="ECO:0007669"/>
    <property type="project" value="TreeGrafter"/>
</dbReference>
<feature type="region of interest" description="Disordered" evidence="1">
    <location>
        <begin position="1694"/>
        <end position="1717"/>
    </location>
</feature>
<proteinExistence type="predicted"/>
<protein>
    <recommendedName>
        <fullName evidence="3">Protein kinase domain-containing protein</fullName>
    </recommendedName>
</protein>
<dbReference type="Pfam" id="PF07714">
    <property type="entry name" value="PK_Tyr_Ser-Thr"/>
    <property type="match status" value="1"/>
</dbReference>
<feature type="chain" id="PRO_5032515687" description="Protein kinase domain-containing protein" evidence="2">
    <location>
        <begin position="29"/>
        <end position="1717"/>
    </location>
</feature>
<feature type="compositionally biased region" description="Gly residues" evidence="1">
    <location>
        <begin position="729"/>
        <end position="740"/>
    </location>
</feature>
<feature type="compositionally biased region" description="Low complexity" evidence="1">
    <location>
        <begin position="1225"/>
        <end position="1238"/>
    </location>
</feature>
<evidence type="ECO:0000313" key="5">
    <source>
        <dbReference type="Proteomes" id="UP000650467"/>
    </source>
</evidence>
<feature type="region of interest" description="Disordered" evidence="1">
    <location>
        <begin position="1118"/>
        <end position="1238"/>
    </location>
</feature>
<dbReference type="SUPFAM" id="SSF56112">
    <property type="entry name" value="Protein kinase-like (PK-like)"/>
    <property type="match status" value="1"/>
</dbReference>
<reference evidence="4" key="1">
    <citation type="journal article" date="2020" name="bioRxiv">
        <title>Comparative genomics of Chlamydomonas.</title>
        <authorList>
            <person name="Craig R.J."/>
            <person name="Hasan A.R."/>
            <person name="Ness R.W."/>
            <person name="Keightley P.D."/>
        </authorList>
    </citation>
    <scope>NUCLEOTIDE SEQUENCE</scope>
    <source>
        <strain evidence="4">SAG 7.73</strain>
    </source>
</reference>
<dbReference type="InterPro" id="IPR011009">
    <property type="entry name" value="Kinase-like_dom_sf"/>
</dbReference>
<feature type="compositionally biased region" description="Low complexity" evidence="1">
    <location>
        <begin position="104"/>
        <end position="119"/>
    </location>
</feature>
<feature type="region of interest" description="Disordered" evidence="1">
    <location>
        <begin position="884"/>
        <end position="929"/>
    </location>
</feature>
<feature type="region of interest" description="Disordered" evidence="1">
    <location>
        <begin position="1079"/>
        <end position="1102"/>
    </location>
</feature>
<feature type="compositionally biased region" description="Low complexity" evidence="1">
    <location>
        <begin position="795"/>
        <end position="808"/>
    </location>
</feature>
<dbReference type="Gene3D" id="3.30.200.20">
    <property type="entry name" value="Phosphorylase Kinase, domain 1"/>
    <property type="match status" value="1"/>
</dbReference>
<feature type="signal peptide" evidence="2">
    <location>
        <begin position="1"/>
        <end position="28"/>
    </location>
</feature>
<dbReference type="Gene3D" id="1.10.510.10">
    <property type="entry name" value="Transferase(Phosphotransferase) domain 1"/>
    <property type="match status" value="1"/>
</dbReference>
<keyword evidence="5" id="KW-1185">Reference proteome</keyword>
<dbReference type="PANTHER" id="PTHR44329">
    <property type="entry name" value="SERINE/THREONINE-PROTEIN KINASE TNNI3K-RELATED"/>
    <property type="match status" value="1"/>
</dbReference>
<feature type="compositionally biased region" description="Acidic residues" evidence="1">
    <location>
        <begin position="1193"/>
        <end position="1205"/>
    </location>
</feature>
<feature type="region of interest" description="Disordered" evidence="1">
    <location>
        <begin position="464"/>
        <end position="506"/>
    </location>
</feature>
<feature type="compositionally biased region" description="Gly residues" evidence="1">
    <location>
        <begin position="907"/>
        <end position="916"/>
    </location>
</feature>
<feature type="region of interest" description="Disordered" evidence="1">
    <location>
        <begin position="518"/>
        <end position="571"/>
    </location>
</feature>
<feature type="compositionally biased region" description="Gly residues" evidence="1">
    <location>
        <begin position="1138"/>
        <end position="1154"/>
    </location>
</feature>
<sequence length="1717" mass="168627">MAVATAACGTASILMFMMPLWALRNVTGKPASYASTYGLSQSQGGHSGLLGADGCPADAFPAQPALPPIPVPSIPLPQLGRHPGPSSNAGGAPHSHHHHHQDLQRQQQQQQQQSQMLHDSITFVPAPPPSPGRGAVVAVASSGGTISHNYGSSAAAAGSPPPHLLYPHYYQPLTGGALGAAAVRTGGSNCDGGSTAVSGAGFHAAAVAASGGAIASTVSVHTTPPVSAAYAAAANAHVHAPAVAAVAQWYQQHHSSQQAAGSAASALHGAASEVLLANLLYVGEGGGGGGAAGPGAPHLPSYPAAASLPTSLENQHRTLQVLNVRQAGGVGPGGGGGGAGGGVAAIGVAGVAGGGKARAGMIPPYYANAAAAAAAGGSNVRALSQLVEVQALSRVAVAADNSTESDIAHEQSLLAVTMGAGIAAAAGNGSQAGQVAARGNGSGVEGGARLAPPGAQRLLLALHGGGRQPGEQDGLPAAPISGLSGVPPPGTSGSAEDGWPTPMALPPFASAAAQLQLQARAAPSPGAQPPPQPSPPQRPRHMSDAGNRRGGGAVDAAGGATHGGGMVLPRSPGLPAAAGAADAGNPAPPPLPPFPFAAVAAVAAASAAAAQGGDATRQEQAARNAAAAAVPHKPVLQPLPAAPAENVARPATAAAAQPVALAAGGSPITYNPRRTLRASADGGYGMRRGSAASAVVGGGGGGSIPSIFSTNAAVAQACAGEQGAEDGSGASGGGGHGGGGRARHSGSVASLSDALALPVYTSRTIKLPYQASRHLSQVAFMHMLQMASDSHNSVGRATPRSGAAAAAAGSGGAGLIPGGGSTHSMVHLTGGGGAAASGRNARAGDDAALAPATTAAASAVTTASSGLPLGGGGAAAAAATRAGTADGSSPMAHASSGGVSRYSELQGTGGGAGGGMSLEEQQELSPATVPPPVASLYPHASMLSTLNLSLLCREIQALRWVGQGGGGAVFQGVWQGAPVAVKFLLAEADSPAALEAVALEGVVSSVVNHPNVVHTYAFQCSRLTEDTFVPEPEPDRQAGMWDAGTRDLLGSLLDTQVLYATLGGAGGLASGGALGGAGSGSLQAGSAAPAAPGRRHTAAAGSLTQTALSCTLSAAAGAPGGGGGLGPSRLGTAYDQGNGNGGAMSDNGGGGGGASSRRGTSGKLSLPTTSTSGRDGDATSGGGVHSDRRISEEELEDDTAEENDTTPEGGGGTSSDSARGSGTNPAAGAPAPAPGAADGSAAMMAISATEAATALPAASGRQRGASAMPAAGAGGAVGTDDIAACADKVAAHAHGTRGHQDQDLPRGSTQQAQQQAAVNPRPLPGPTLQAVLRLQQHDRNAASENGSGGQLQQVQQVPSTRNLSVGRAGNRNALESTFQSDEGFGDPDITHSRRGWTARQVLAYLRARPGQYLTHIIMEYCDRGSLLSAIKRGVFKMDDSAAGSGSAGTASAVGSAAAPDAAATPPVVQPPAGGSSKRFPRRIVLRAVLRTARDVAQGMCHLHANGIIHGDLKPGNVLLRGCRSDRRGFIAMVADFGLSKVTQGEKPLESHHWSTVTVMAPEVIMGRWLKASDVFSFGMLLWQLVASEPIPYGKLTVPQILLGVSQGTLTPEWPAFAHPALVRLGRACLAPSPEKRPSFEAIVKVLTKIEKHVRDELKHQRQRQAGESAYVGTLAVMPPQTAAAAAQYAVPGQQQQPAAAPGGAAGGGGMWRGRPQQ</sequence>